<dbReference type="InterPro" id="IPR041519">
    <property type="entry name" value="HEPN_RiboL-PSP"/>
</dbReference>
<gene>
    <name evidence="2" type="ORF">BFN10_24445</name>
    <name evidence="3" type="ORF">SAMN04490184_0987</name>
</gene>
<dbReference type="Proteomes" id="UP000182654">
    <property type="component" value="Chromosome I"/>
</dbReference>
<protein>
    <recommendedName>
        <fullName evidence="1">RiboL-PSP-HEPN domain-containing protein</fullName>
    </recommendedName>
</protein>
<evidence type="ECO:0000259" key="1">
    <source>
        <dbReference type="Pfam" id="PF18735"/>
    </source>
</evidence>
<evidence type="ECO:0000313" key="4">
    <source>
        <dbReference type="Proteomes" id="UP000181686"/>
    </source>
</evidence>
<dbReference type="RefSeq" id="WP_071491857.1">
    <property type="nucleotide sequence ID" value="NZ_LT629708.1"/>
</dbReference>
<sequence length="220" mass="25353">MTSLAKTAFEANKIDIERLWEIHRTVAGHGAGRKYGVEVLNRSAIVFITACWESFIEDLATQSFDFLLDNAKKHEVIPAKVRNYAARKLVDVKDPSRLWELADGGWRDILRAHKQSVYDDWVGTLNTPKTPQVNALYSQLLGIPKLSECWYWQKMSAVNAESKLDEYITIRGNIAHRIRDEHPIPKLVPQNFLVHIAQLVDRTESYVENYLFELTEVKPF</sequence>
<dbReference type="EMBL" id="MDGK01000058">
    <property type="protein sequence ID" value="OIN05061.1"/>
    <property type="molecule type" value="Genomic_DNA"/>
</dbReference>
<reference evidence="3 5" key="2">
    <citation type="submission" date="2016-10" db="EMBL/GenBank/DDBJ databases">
        <authorList>
            <person name="Varghese N."/>
            <person name="Submissions S."/>
        </authorList>
    </citation>
    <scope>NUCLEOTIDE SEQUENCE [LARGE SCALE GENOMIC DNA]</scope>
    <source>
        <strain evidence="3 5">BS2774</strain>
    </source>
</reference>
<evidence type="ECO:0000313" key="3">
    <source>
        <dbReference type="EMBL" id="SDO61250.1"/>
    </source>
</evidence>
<feature type="domain" description="RiboL-PSP-HEPN" evidence="1">
    <location>
        <begin position="37"/>
        <end position="184"/>
    </location>
</feature>
<accession>A0A1H0KZT5</accession>
<dbReference type="AlphaFoldDB" id="A0A1H0KZT5"/>
<proteinExistence type="predicted"/>
<organism evidence="2 4">
    <name type="scientific">Pseudomonas extremorientalis</name>
    <dbReference type="NCBI Taxonomy" id="169669"/>
    <lineage>
        <taxon>Bacteria</taxon>
        <taxon>Pseudomonadati</taxon>
        <taxon>Pseudomonadota</taxon>
        <taxon>Gammaproteobacteria</taxon>
        <taxon>Pseudomonadales</taxon>
        <taxon>Pseudomonadaceae</taxon>
        <taxon>Pseudomonas</taxon>
    </lineage>
</organism>
<evidence type="ECO:0000313" key="2">
    <source>
        <dbReference type="EMBL" id="OIN05061.1"/>
    </source>
</evidence>
<reference evidence="2 4" key="1">
    <citation type="submission" date="2016-08" db="EMBL/GenBank/DDBJ databases">
        <title>Draft genome sequence of the type strain of Pseudomonas extremorientalis LMG 19695T isolated from drinking water reservoir.</title>
        <authorList>
            <person name="Tambong J.T."/>
        </authorList>
    </citation>
    <scope>NUCLEOTIDE SEQUENCE [LARGE SCALE GENOMIC DNA]</scope>
    <source>
        <strain evidence="2 4">LMG 19695</strain>
    </source>
</reference>
<name>A0A1H0KZT5_9PSED</name>
<evidence type="ECO:0000313" key="5">
    <source>
        <dbReference type="Proteomes" id="UP000182654"/>
    </source>
</evidence>
<dbReference type="Proteomes" id="UP000181686">
    <property type="component" value="Unassembled WGS sequence"/>
</dbReference>
<keyword evidence="5" id="KW-1185">Reference proteome</keyword>
<dbReference type="EMBL" id="LT629708">
    <property type="protein sequence ID" value="SDO61250.1"/>
    <property type="molecule type" value="Genomic_DNA"/>
</dbReference>
<dbReference type="Pfam" id="PF18735">
    <property type="entry name" value="HEPN_RiboL-PSP"/>
    <property type="match status" value="1"/>
</dbReference>